<keyword evidence="1" id="KW-0812">Transmembrane</keyword>
<feature type="transmembrane region" description="Helical" evidence="1">
    <location>
        <begin position="52"/>
        <end position="76"/>
    </location>
</feature>
<dbReference type="EMBL" id="CAJNIZ010025502">
    <property type="protein sequence ID" value="CAE7484568.1"/>
    <property type="molecule type" value="Genomic_DNA"/>
</dbReference>
<organism evidence="2 3">
    <name type="scientific">Symbiodinium pilosum</name>
    <name type="common">Dinoflagellate</name>
    <dbReference type="NCBI Taxonomy" id="2952"/>
    <lineage>
        <taxon>Eukaryota</taxon>
        <taxon>Sar</taxon>
        <taxon>Alveolata</taxon>
        <taxon>Dinophyceae</taxon>
        <taxon>Suessiales</taxon>
        <taxon>Symbiodiniaceae</taxon>
        <taxon>Symbiodinium</taxon>
    </lineage>
</organism>
<dbReference type="OrthoDB" id="480272at2759"/>
<keyword evidence="3" id="KW-1185">Reference proteome</keyword>
<reference evidence="2" key="1">
    <citation type="submission" date="2021-02" db="EMBL/GenBank/DDBJ databases">
        <authorList>
            <person name="Dougan E. K."/>
            <person name="Rhodes N."/>
            <person name="Thang M."/>
            <person name="Chan C."/>
        </authorList>
    </citation>
    <scope>NUCLEOTIDE SEQUENCE</scope>
</reference>
<keyword evidence="1" id="KW-0472">Membrane</keyword>
<sequence>MALTALIGLYAWYQDMNITYICLWGAASLFQGVMTCISSLLPAITGVLTFDIFNLILLISVPVVYFLAAAFAWHLYNDYAEDHGKKAYAFDPFGKYAAKYDPLEKVPISDSMLDWALGRADLDRCWNDGVYCFFLVGEGGRVTKGVMGFRGRPTTGNTERLAIDLEF</sequence>
<proteinExistence type="predicted"/>
<feature type="transmembrane region" description="Helical" evidence="1">
    <location>
        <begin position="21"/>
        <end position="40"/>
    </location>
</feature>
<protein>
    <submittedName>
        <fullName evidence="2">Uncharacterized protein</fullName>
    </submittedName>
</protein>
<gene>
    <name evidence="2" type="ORF">SPIL2461_LOCUS12411</name>
</gene>
<comment type="caution">
    <text evidence="2">The sequence shown here is derived from an EMBL/GenBank/DDBJ whole genome shotgun (WGS) entry which is preliminary data.</text>
</comment>
<keyword evidence="1" id="KW-1133">Transmembrane helix</keyword>
<accession>A0A812SJW7</accession>
<dbReference type="AlphaFoldDB" id="A0A812SJW7"/>
<name>A0A812SJW7_SYMPI</name>
<evidence type="ECO:0000256" key="1">
    <source>
        <dbReference type="SAM" id="Phobius"/>
    </source>
</evidence>
<evidence type="ECO:0000313" key="3">
    <source>
        <dbReference type="Proteomes" id="UP000649617"/>
    </source>
</evidence>
<dbReference type="Proteomes" id="UP000649617">
    <property type="component" value="Unassembled WGS sequence"/>
</dbReference>
<evidence type="ECO:0000313" key="2">
    <source>
        <dbReference type="EMBL" id="CAE7484568.1"/>
    </source>
</evidence>